<organism evidence="4 5">
    <name type="scientific">Halorhodospira neutriphila</name>
    <dbReference type="NCBI Taxonomy" id="168379"/>
    <lineage>
        <taxon>Bacteria</taxon>
        <taxon>Pseudomonadati</taxon>
        <taxon>Pseudomonadota</taxon>
        <taxon>Gammaproteobacteria</taxon>
        <taxon>Chromatiales</taxon>
        <taxon>Ectothiorhodospiraceae</taxon>
        <taxon>Halorhodospira</taxon>
    </lineage>
</organism>
<feature type="domain" description="YdbS-like PH" evidence="3">
    <location>
        <begin position="75"/>
        <end position="128"/>
    </location>
</feature>
<keyword evidence="5" id="KW-1185">Reference proteome</keyword>
<dbReference type="Proteomes" id="UP000738126">
    <property type="component" value="Unassembled WGS sequence"/>
</dbReference>
<reference evidence="4 5" key="1">
    <citation type="journal article" date="2020" name="Microorganisms">
        <title>Osmotic Adaptation and Compatible Solute Biosynthesis of Phototrophic Bacteria as Revealed from Genome Analyses.</title>
        <authorList>
            <person name="Imhoff J.F."/>
            <person name="Rahn T."/>
            <person name="Kunzel S."/>
            <person name="Keller A."/>
            <person name="Neulinger S.C."/>
        </authorList>
    </citation>
    <scope>NUCLEOTIDE SEQUENCE [LARGE SCALE GENOMIC DNA]</scope>
    <source>
        <strain evidence="4 5">DSM 15116</strain>
    </source>
</reference>
<feature type="transmembrane region" description="Helical" evidence="2">
    <location>
        <begin position="21"/>
        <end position="45"/>
    </location>
</feature>
<keyword evidence="2" id="KW-0812">Transmembrane</keyword>
<dbReference type="Pfam" id="PF03703">
    <property type="entry name" value="bPH_2"/>
    <property type="match status" value="1"/>
</dbReference>
<evidence type="ECO:0000313" key="4">
    <source>
        <dbReference type="EMBL" id="MBK1726317.1"/>
    </source>
</evidence>
<feature type="compositionally biased region" description="Low complexity" evidence="1">
    <location>
        <begin position="176"/>
        <end position="187"/>
    </location>
</feature>
<name>A0ABS1E559_9GAMM</name>
<comment type="caution">
    <text evidence="4">The sequence shown here is derived from an EMBL/GenBank/DDBJ whole genome shotgun (WGS) entry which is preliminary data.</text>
</comment>
<evidence type="ECO:0000256" key="2">
    <source>
        <dbReference type="SAM" id="Phobius"/>
    </source>
</evidence>
<dbReference type="EMBL" id="NRSH01000035">
    <property type="protein sequence ID" value="MBK1726317.1"/>
    <property type="molecule type" value="Genomic_DNA"/>
</dbReference>
<keyword evidence="2" id="KW-0472">Membrane</keyword>
<protein>
    <recommendedName>
        <fullName evidence="3">YdbS-like PH domain-containing protein</fullName>
    </recommendedName>
</protein>
<dbReference type="InterPro" id="IPR054839">
    <property type="entry name" value="puhB_PGC"/>
</dbReference>
<feature type="transmembrane region" description="Helical" evidence="2">
    <location>
        <begin position="51"/>
        <end position="73"/>
    </location>
</feature>
<sequence length="198" mass="21742">MLWQGKPAWWSLTKRALHVRIVAGYFIIVAAYLATTGLLSGAGVATASGQAFGQLLIGALAVGLLSAIGRWMAQTTLYTITNRRVVMRIGAALPMTINLPYARLEAANLAQHKDGTCDISLRLFEHDRVSFFLFWPHIRPWRLRHPEPTLRSVAEGDEAARVLAQALEDTRKAEQEATQAERAQPEQSAAADYATSTS</sequence>
<keyword evidence="2" id="KW-1133">Transmembrane helix</keyword>
<proteinExistence type="predicted"/>
<evidence type="ECO:0000313" key="5">
    <source>
        <dbReference type="Proteomes" id="UP000738126"/>
    </source>
</evidence>
<dbReference type="InterPro" id="IPR005182">
    <property type="entry name" value="YdbS-like_PH"/>
</dbReference>
<dbReference type="NCBIfam" id="NF040894">
    <property type="entry name" value="puhB_PGC"/>
    <property type="match status" value="1"/>
</dbReference>
<accession>A0ABS1E559</accession>
<gene>
    <name evidence="4" type="ORF">CKO13_04610</name>
</gene>
<evidence type="ECO:0000256" key="1">
    <source>
        <dbReference type="SAM" id="MobiDB-lite"/>
    </source>
</evidence>
<feature type="region of interest" description="Disordered" evidence="1">
    <location>
        <begin position="166"/>
        <end position="198"/>
    </location>
</feature>
<evidence type="ECO:0000259" key="3">
    <source>
        <dbReference type="Pfam" id="PF03703"/>
    </source>
</evidence>